<evidence type="ECO:0000313" key="3">
    <source>
        <dbReference type="EMBL" id="CAL6009092.1"/>
    </source>
</evidence>
<evidence type="ECO:0000313" key="4">
    <source>
        <dbReference type="EMBL" id="CAL6010169.1"/>
    </source>
</evidence>
<gene>
    <name evidence="3" type="ORF">HINF_LOCUS21438</name>
    <name evidence="4" type="ORF">HINF_LOCUS21952</name>
    <name evidence="2" type="ORF">HINF_LOCUS46068</name>
    <name evidence="1" type="ORF">HINF_LOCUS7866</name>
</gene>
<evidence type="ECO:0000313" key="1">
    <source>
        <dbReference type="EMBL" id="CAI9920221.1"/>
    </source>
</evidence>
<protein>
    <submittedName>
        <fullName evidence="3">Hypothetical_protein</fullName>
    </submittedName>
</protein>
<dbReference type="EMBL" id="CAXDID020000058">
    <property type="protein sequence ID" value="CAL6009092.1"/>
    <property type="molecule type" value="Genomic_DNA"/>
</dbReference>
<dbReference type="EMBL" id="CAXDID020000061">
    <property type="protein sequence ID" value="CAL6010169.1"/>
    <property type="molecule type" value="Genomic_DNA"/>
</dbReference>
<name>A0AA86NJQ0_9EUKA</name>
<sequence>MQFPEPILKVYPSDSLDLKVFKLLYQYNQCIELAVIQPEIVKQRSKIEKQLRQLKVRDYQLTLNNILQSDIIFSDYSATLLITQNQLQRLNSDFDLIYGQITAQTVSRQIQSKSQIFRFPLSPIQISHLVQNTKINLKQITAQQPFTSHSINKSTRLGLEPEPTNVSDDELLLFTIQVLRAAVDVLVFNPNTTSIVPLQNSVTDKLGIWSLYSDLRSERKVVQKQFKKTIKKLKKENIAFDCKILSKSCEMNQQSCYLLIKNFEMQNGQFQYEINTKIICQLIENYQKHIMKQQNEIKLTAELLHTKTDGKVTPKIQIPSSFDNKVEFQQQSLFTESILYFQQCYDGHTINIDKPALEVIKANYNLVGNTDEILHQMLLEINDPDALVINGLTPGQILNTIYNSNTNTDEELEFWLKPKSTPDYQLEFDQENKKIKESTLFCTNPIRPPPKQLLLLLNTLKNEFLLRKLIKYQFKNVLDLKNLNETTQRAVIINLYNYFDQKIRKTGLQRNTLQFIITFGFNLNQQGELERKIE</sequence>
<dbReference type="AlphaFoldDB" id="A0AA86NJQ0"/>
<keyword evidence="5" id="KW-1185">Reference proteome</keyword>
<accession>A0AA86NJQ0</accession>
<dbReference type="EMBL" id="CATOUU010000906">
    <property type="protein sequence ID" value="CAI9958423.1"/>
    <property type="molecule type" value="Genomic_DNA"/>
</dbReference>
<proteinExistence type="predicted"/>
<dbReference type="Proteomes" id="UP001642409">
    <property type="component" value="Unassembled WGS sequence"/>
</dbReference>
<evidence type="ECO:0000313" key="2">
    <source>
        <dbReference type="EMBL" id="CAI9958423.1"/>
    </source>
</evidence>
<reference evidence="3 5" key="2">
    <citation type="submission" date="2024-07" db="EMBL/GenBank/DDBJ databases">
        <authorList>
            <person name="Akdeniz Z."/>
        </authorList>
    </citation>
    <scope>NUCLEOTIDE SEQUENCE [LARGE SCALE GENOMIC DNA]</scope>
</reference>
<dbReference type="EMBL" id="CATOUU010000195">
    <property type="protein sequence ID" value="CAI9920221.1"/>
    <property type="molecule type" value="Genomic_DNA"/>
</dbReference>
<comment type="caution">
    <text evidence="1">The sequence shown here is derived from an EMBL/GenBank/DDBJ whole genome shotgun (WGS) entry which is preliminary data.</text>
</comment>
<organism evidence="1">
    <name type="scientific">Hexamita inflata</name>
    <dbReference type="NCBI Taxonomy" id="28002"/>
    <lineage>
        <taxon>Eukaryota</taxon>
        <taxon>Metamonada</taxon>
        <taxon>Diplomonadida</taxon>
        <taxon>Hexamitidae</taxon>
        <taxon>Hexamitinae</taxon>
        <taxon>Hexamita</taxon>
    </lineage>
</organism>
<reference evidence="1" key="1">
    <citation type="submission" date="2023-06" db="EMBL/GenBank/DDBJ databases">
        <authorList>
            <person name="Kurt Z."/>
        </authorList>
    </citation>
    <scope>NUCLEOTIDE SEQUENCE</scope>
</reference>
<evidence type="ECO:0000313" key="5">
    <source>
        <dbReference type="Proteomes" id="UP001642409"/>
    </source>
</evidence>